<feature type="signal peptide" evidence="1">
    <location>
        <begin position="1"/>
        <end position="27"/>
    </location>
</feature>
<protein>
    <submittedName>
        <fullName evidence="3">Biotin--protein ligase</fullName>
    </submittedName>
</protein>
<gene>
    <name evidence="3" type="ORF">CFK39_08660</name>
</gene>
<dbReference type="RefSeq" id="WP_089065128.1">
    <property type="nucleotide sequence ID" value="NZ_CP022316.1"/>
</dbReference>
<evidence type="ECO:0000313" key="3">
    <source>
        <dbReference type="EMBL" id="ASK65887.1"/>
    </source>
</evidence>
<reference evidence="4" key="1">
    <citation type="submission" date="2017-07" db="EMBL/GenBank/DDBJ databases">
        <title>Brachybacterium sp. VR2415.</title>
        <authorList>
            <person name="Tak E.J."/>
            <person name="Bae J.-W."/>
        </authorList>
    </citation>
    <scope>NUCLEOTIDE SEQUENCE [LARGE SCALE GENOMIC DNA]</scope>
    <source>
        <strain evidence="4">VR2415</strain>
    </source>
</reference>
<dbReference type="GO" id="GO:0016874">
    <property type="term" value="F:ligase activity"/>
    <property type="evidence" value="ECO:0007669"/>
    <property type="project" value="UniProtKB-KW"/>
</dbReference>
<sequence>MDRHRSTSPRGRRAVLTAALLAPLALAAACSSPGAERSVPRALVYRGPAGCPGCAETLAERLGAAPLGMDIMYIGPEEELPLTAESLRGADLFAQPGGGDDVAAAAAEMPDGFASALGQFVRDGGRYLGMCMGAYLAGPEGFGLLEDTVEGEVGAAGFPVTDSADHLVEVTWQDTVRWTYFQEGARLPEAGAESYARYENGDLAAALYELGAGRAALVGPHPEADASWLADAGLTDPDGDDWEFALPLIQHLLR</sequence>
<organism evidence="3 4">
    <name type="scientific">Brachybacterium avium</name>
    <dbReference type="NCBI Taxonomy" id="2017485"/>
    <lineage>
        <taxon>Bacteria</taxon>
        <taxon>Bacillati</taxon>
        <taxon>Actinomycetota</taxon>
        <taxon>Actinomycetes</taxon>
        <taxon>Micrococcales</taxon>
        <taxon>Dermabacteraceae</taxon>
        <taxon>Brachybacterium</taxon>
    </lineage>
</organism>
<dbReference type="OrthoDB" id="20888at2"/>
<feature type="chain" id="PRO_5012826883" evidence="1">
    <location>
        <begin position="28"/>
        <end position="254"/>
    </location>
</feature>
<proteinExistence type="predicted"/>
<dbReference type="Gene3D" id="3.40.50.880">
    <property type="match status" value="1"/>
</dbReference>
<accession>A0A220UCN2</accession>
<dbReference type="PROSITE" id="PS51318">
    <property type="entry name" value="TAT"/>
    <property type="match status" value="1"/>
</dbReference>
<dbReference type="Pfam" id="PF09825">
    <property type="entry name" value="BPL_N"/>
    <property type="match status" value="1"/>
</dbReference>
<keyword evidence="1" id="KW-0732">Signal</keyword>
<keyword evidence="3" id="KW-0436">Ligase</keyword>
<name>A0A220UCN2_9MICO</name>
<dbReference type="SUPFAM" id="SSF52317">
    <property type="entry name" value="Class I glutamine amidotransferase-like"/>
    <property type="match status" value="1"/>
</dbReference>
<evidence type="ECO:0000259" key="2">
    <source>
        <dbReference type="Pfam" id="PF09825"/>
    </source>
</evidence>
<dbReference type="AlphaFoldDB" id="A0A220UCN2"/>
<dbReference type="InterPro" id="IPR029062">
    <property type="entry name" value="Class_I_gatase-like"/>
</dbReference>
<dbReference type="InterPro" id="IPR015834">
    <property type="entry name" value="UCP016642"/>
</dbReference>
<keyword evidence="4" id="KW-1185">Reference proteome</keyword>
<dbReference type="PROSITE" id="PS51257">
    <property type="entry name" value="PROKAR_LIPOPROTEIN"/>
    <property type="match status" value="1"/>
</dbReference>
<feature type="domain" description="Biotin-protein ligase N-terminal" evidence="2">
    <location>
        <begin position="91"/>
        <end position="137"/>
    </location>
</feature>
<dbReference type="PIRSF" id="PIRSF016642">
    <property type="entry name" value="UCP016642"/>
    <property type="match status" value="1"/>
</dbReference>
<evidence type="ECO:0000313" key="4">
    <source>
        <dbReference type="Proteomes" id="UP000198398"/>
    </source>
</evidence>
<dbReference type="EMBL" id="CP022316">
    <property type="protein sequence ID" value="ASK65887.1"/>
    <property type="molecule type" value="Genomic_DNA"/>
</dbReference>
<evidence type="ECO:0000256" key="1">
    <source>
        <dbReference type="SAM" id="SignalP"/>
    </source>
</evidence>
<dbReference type="KEGG" id="brv:CFK39_08660"/>
<dbReference type="InterPro" id="IPR019197">
    <property type="entry name" value="Biotin-prot_ligase_N"/>
</dbReference>
<dbReference type="InterPro" id="IPR006311">
    <property type="entry name" value="TAT_signal"/>
</dbReference>
<dbReference type="Proteomes" id="UP000198398">
    <property type="component" value="Chromosome"/>
</dbReference>